<organism evidence="2 3">
    <name type="scientific">Candidatus Nomurabacteria bacterium CG1_02_47_685</name>
    <dbReference type="NCBI Taxonomy" id="1805282"/>
    <lineage>
        <taxon>Bacteria</taxon>
        <taxon>Candidatus Nomuraibacteriota</taxon>
    </lineage>
</organism>
<evidence type="ECO:0000313" key="3">
    <source>
        <dbReference type="Proteomes" id="UP000183206"/>
    </source>
</evidence>
<dbReference type="EMBL" id="MNVO01000048">
    <property type="protein sequence ID" value="OIO32096.1"/>
    <property type="molecule type" value="Genomic_DNA"/>
</dbReference>
<dbReference type="STRING" id="1805282.AUJ44_03250"/>
<accession>A0A1J4V7T2</accession>
<dbReference type="Proteomes" id="UP000183206">
    <property type="component" value="Unassembled WGS sequence"/>
</dbReference>
<name>A0A1J4V7T2_9BACT</name>
<comment type="caution">
    <text evidence="2">The sequence shown here is derived from an EMBL/GenBank/DDBJ whole genome shotgun (WGS) entry which is preliminary data.</text>
</comment>
<evidence type="ECO:0000313" key="2">
    <source>
        <dbReference type="EMBL" id="OIO32096.1"/>
    </source>
</evidence>
<proteinExistence type="predicted"/>
<evidence type="ECO:0008006" key="4">
    <source>
        <dbReference type="Google" id="ProtNLM"/>
    </source>
</evidence>
<feature type="signal peptide" evidence="1">
    <location>
        <begin position="1"/>
        <end position="32"/>
    </location>
</feature>
<gene>
    <name evidence="2" type="ORF">AUJ44_03250</name>
</gene>
<evidence type="ECO:0000256" key="1">
    <source>
        <dbReference type="SAM" id="SignalP"/>
    </source>
</evidence>
<protein>
    <recommendedName>
        <fullName evidence="4">Ig-like domain-containing protein</fullName>
    </recommendedName>
</protein>
<keyword evidence="1" id="KW-0732">Signal</keyword>
<reference evidence="2 3" key="1">
    <citation type="journal article" date="2016" name="Environ. Microbiol.">
        <title>Genomic resolution of a cold subsurface aquifer community provides metabolic insights for novel microbes adapted to high CO concentrations.</title>
        <authorList>
            <person name="Probst A.J."/>
            <person name="Castelle C.J."/>
            <person name="Singh A."/>
            <person name="Brown C.T."/>
            <person name="Anantharaman K."/>
            <person name="Sharon I."/>
            <person name="Hug L.A."/>
            <person name="Burstein D."/>
            <person name="Emerson J.B."/>
            <person name="Thomas B.C."/>
            <person name="Banfield J.F."/>
        </authorList>
    </citation>
    <scope>NUCLEOTIDE SEQUENCE [LARGE SCALE GENOMIC DNA]</scope>
    <source>
        <strain evidence="2">CG1_02_47_685</strain>
    </source>
</reference>
<sequence length="367" mass="41476">MNTSTQKKRLPLSIVSTIGVFVCLFAAYPAQAAFPTIEDIKSGNVTLDDIISDIPTEIEIKTQMAHTNLFIETEPKNYQANQNITVSLKSYLADIDRAYISWYVDEKNVTSGIGKTKINIKTKDAGTRTTIRVVVDPIEKDIDSIEKTIILYPTDFDVLWEADSYTPPFYKGKALYTAHSKIKLVAMPNFPNNLADNLFYEWEKNINRLRSESGYGRSVVNLDKIAENYGNMRIDVAVSTLDKSIASYRIFNIPSAQQAIIFYEDDPIEGVMYNRAVGKTFDTAKKEFTIVAEPYYFSQTDKKNGSLDFSWQVNNADKPGYEQKIAFTQEKSGIGNAYVKLAMRNLGNIYQSAREYLTINFNNSDAN</sequence>
<feature type="chain" id="PRO_5012294903" description="Ig-like domain-containing protein" evidence="1">
    <location>
        <begin position="33"/>
        <end position="367"/>
    </location>
</feature>
<dbReference type="AlphaFoldDB" id="A0A1J4V7T2"/>